<accession>I3EEJ2</accession>
<feature type="compositionally biased region" description="Polar residues" evidence="1">
    <location>
        <begin position="140"/>
        <end position="154"/>
    </location>
</feature>
<sequence>MSHIQNKPETAQNNSETYLRYFLYQIGKLFQFVILCNYWQSINILYYDKHKMTTQEADHKEDENSSRIMHNIKKCYKKVKTVTGVVGGHVISIFTLGEESVLRSVFMCTSVQVKNEQSPDNKDSNAESDQVTGLHKTQKGLHNTETSKGSSAFTSIDGDADKDENLCIAKHLNTKNQIESKEEIEYKKTLDYTTLLVYNKIKTDKEKQEILSLAKRFITNIIGVIKHTSSMKDISYTSIILLFYLKKHKYTLSTKAAEYEAEFHRKLTEISGDSIALTSEVAQCFISMGLNPTSLINTAALMDCGFKKMYTQLHDETSAMALRADKGCLTTKRSIVLLYGVLREIKAITNNLLTGLLQGICFKKEKNSKMKNVLSFPNKEYVKETSHFAHSIHLMSSTAQCSKTDDSAKSRKKVSLVEKKNNCANELEDKTRADSKLELTQSKIETARPRKPISSETVPSASDKRILSPSELNMNLINELKNSALYKKQKDIYIQANDFSSIPLEKNSVLVTEPPVNHTVMAHIHTQHTNTFNLYKYSHVNSKNTDQC</sequence>
<evidence type="ECO:0000256" key="1">
    <source>
        <dbReference type="SAM" id="MobiDB-lite"/>
    </source>
</evidence>
<evidence type="ECO:0000313" key="2">
    <source>
        <dbReference type="EMBL" id="EIJ87639.1"/>
    </source>
</evidence>
<evidence type="ECO:0000313" key="3">
    <source>
        <dbReference type="Proteomes" id="UP000002872"/>
    </source>
</evidence>
<dbReference type="AlphaFoldDB" id="I3EEJ2"/>
<keyword evidence="3" id="KW-1185">Reference proteome</keyword>
<dbReference type="HOGENOM" id="CLU_497041_0_0_1"/>
<dbReference type="EMBL" id="GL870881">
    <property type="protein sequence ID" value="EIJ87639.1"/>
    <property type="molecule type" value="Genomic_DNA"/>
</dbReference>
<gene>
    <name evidence="2" type="ORF">NEQG_02186</name>
</gene>
<dbReference type="InParanoid" id="I3EEJ2"/>
<protein>
    <submittedName>
        <fullName evidence="2">Uncharacterized protein</fullName>
    </submittedName>
</protein>
<reference evidence="2" key="1">
    <citation type="submission" date="2011-01" db="EMBL/GenBank/DDBJ databases">
        <title>The Genome Sequence of Nematocida parisii strain ERTm3.</title>
        <authorList>
            <consortium name="The Broad Institute Genome Sequencing Platform"/>
            <consortium name="The Broad Institute Genome Sequencing Center for Infectious Disease"/>
            <person name="Cuomo C."/>
            <person name="Troemel E."/>
            <person name="Young S.K."/>
            <person name="Zeng Q."/>
            <person name="Gargeya S."/>
            <person name="Fitzgerald M."/>
            <person name="Haas B."/>
            <person name="Abouelleil A."/>
            <person name="Alvarado L."/>
            <person name="Arachchi H.M."/>
            <person name="Berlin A."/>
            <person name="Chapman S.B."/>
            <person name="Gearin G."/>
            <person name="Goldberg J."/>
            <person name="Griggs A."/>
            <person name="Gujja S."/>
            <person name="Hansen M."/>
            <person name="Heiman D."/>
            <person name="Howarth C."/>
            <person name="Larimer J."/>
            <person name="Lui A."/>
            <person name="MacDonald P.J.P."/>
            <person name="McCowen C."/>
            <person name="Montmayeur A."/>
            <person name="Murphy C."/>
            <person name="Neiman D."/>
            <person name="Pearson M."/>
            <person name="Priest M."/>
            <person name="Roberts A."/>
            <person name="Saif S."/>
            <person name="Shea T."/>
            <person name="Sisk P."/>
            <person name="Stolte C."/>
            <person name="Sykes S."/>
            <person name="Wortman J."/>
            <person name="Nusbaum C."/>
            <person name="Birren B."/>
        </authorList>
    </citation>
    <scope>NUCLEOTIDE SEQUENCE</scope>
    <source>
        <strain evidence="2">ERTm3</strain>
    </source>
</reference>
<name>I3EEJ2_NEMP3</name>
<dbReference type="Proteomes" id="UP000002872">
    <property type="component" value="Unassembled WGS sequence"/>
</dbReference>
<organism evidence="2 3">
    <name type="scientific">Nematocida parisii (strain ERTm3)</name>
    <name type="common">Nematode killer fungus</name>
    <dbReference type="NCBI Taxonomy" id="935791"/>
    <lineage>
        <taxon>Eukaryota</taxon>
        <taxon>Fungi</taxon>
        <taxon>Fungi incertae sedis</taxon>
        <taxon>Microsporidia</taxon>
        <taxon>Nematocida</taxon>
    </lineage>
</organism>
<proteinExistence type="predicted"/>
<dbReference type="VEuPathDB" id="MicrosporidiaDB:NEQG_02186"/>
<dbReference type="OrthoDB" id="2195978at2759"/>
<feature type="region of interest" description="Disordered" evidence="1">
    <location>
        <begin position="116"/>
        <end position="154"/>
    </location>
</feature>